<keyword evidence="2" id="KW-1185">Reference proteome</keyword>
<comment type="caution">
    <text evidence="1">The sequence shown here is derived from an EMBL/GenBank/DDBJ whole genome shotgun (WGS) entry which is preliminary data.</text>
</comment>
<reference evidence="1 2" key="1">
    <citation type="submission" date="2019-07" db="EMBL/GenBank/DDBJ databases">
        <title>Whole genome shotgun sequence of Microbacterium aerolatum NBRC 103071.</title>
        <authorList>
            <person name="Hosoyama A."/>
            <person name="Uohara A."/>
            <person name="Ohji S."/>
            <person name="Ichikawa N."/>
        </authorList>
    </citation>
    <scope>NUCLEOTIDE SEQUENCE [LARGE SCALE GENOMIC DNA]</scope>
    <source>
        <strain evidence="1 2">NBRC 103071</strain>
    </source>
</reference>
<name>A0A511ANR3_9MICO</name>
<dbReference type="OrthoDB" id="4940614at2"/>
<sequence>MLGALRDDALGSTDDGFVLRLSLPWIRSLPLWSVEGLHVTIDGRTERGLRILLGQRAIAPSDLADEPGWWFVQDRLLLRGEQALAPGDHEVGVVFDLVVPYLQAGPESPLRLPFRFGRTLSLNDSSAVPTVALDVA</sequence>
<accession>A0A511ANR3</accession>
<dbReference type="Proteomes" id="UP000321225">
    <property type="component" value="Unassembled WGS sequence"/>
</dbReference>
<dbReference type="AlphaFoldDB" id="A0A511ANR3"/>
<protein>
    <submittedName>
        <fullName evidence="1">Uncharacterized protein</fullName>
    </submittedName>
</protein>
<dbReference type="RefSeq" id="WP_147040019.1">
    <property type="nucleotide sequence ID" value="NZ_BJUW01000013.1"/>
</dbReference>
<evidence type="ECO:0000313" key="2">
    <source>
        <dbReference type="Proteomes" id="UP000321225"/>
    </source>
</evidence>
<proteinExistence type="predicted"/>
<organism evidence="1 2">
    <name type="scientific">Microbacterium aerolatum</name>
    <dbReference type="NCBI Taxonomy" id="153731"/>
    <lineage>
        <taxon>Bacteria</taxon>
        <taxon>Bacillati</taxon>
        <taxon>Actinomycetota</taxon>
        <taxon>Actinomycetes</taxon>
        <taxon>Micrococcales</taxon>
        <taxon>Microbacteriaceae</taxon>
        <taxon>Microbacterium</taxon>
    </lineage>
</organism>
<gene>
    <name evidence="1" type="ORF">MAE01_25830</name>
</gene>
<evidence type="ECO:0000313" key="1">
    <source>
        <dbReference type="EMBL" id="GEK87407.1"/>
    </source>
</evidence>
<dbReference type="EMBL" id="BJUW01000013">
    <property type="protein sequence ID" value="GEK87407.1"/>
    <property type="molecule type" value="Genomic_DNA"/>
</dbReference>